<protein>
    <submittedName>
        <fullName evidence="2">Uncharacterized protein</fullName>
    </submittedName>
</protein>
<reference evidence="2 3" key="1">
    <citation type="submission" date="2019-12" db="EMBL/GenBank/DDBJ databases">
        <title>A genome sequence resource for the geographically widespread anthracnose pathogen Colletotrichum asianum.</title>
        <authorList>
            <person name="Meng Y."/>
        </authorList>
    </citation>
    <scope>NUCLEOTIDE SEQUENCE [LARGE SCALE GENOMIC DNA]</scope>
    <source>
        <strain evidence="2 3">ICMP 18580</strain>
    </source>
</reference>
<feature type="region of interest" description="Disordered" evidence="1">
    <location>
        <begin position="1"/>
        <end position="39"/>
    </location>
</feature>
<sequence>MRERVTVAKTTSAHYHQKEFSQRPESAFRSCSNRMRQQN</sequence>
<proteinExistence type="predicted"/>
<evidence type="ECO:0000313" key="3">
    <source>
        <dbReference type="Proteomes" id="UP000434172"/>
    </source>
</evidence>
<dbReference type="Proteomes" id="UP000434172">
    <property type="component" value="Unassembled WGS sequence"/>
</dbReference>
<accession>A0A8H3WFR0</accession>
<keyword evidence="3" id="KW-1185">Reference proteome</keyword>
<feature type="compositionally biased region" description="Polar residues" evidence="1">
    <location>
        <begin position="29"/>
        <end position="39"/>
    </location>
</feature>
<comment type="caution">
    <text evidence="2">The sequence shown here is derived from an EMBL/GenBank/DDBJ whole genome shotgun (WGS) entry which is preliminary data.</text>
</comment>
<dbReference type="EMBL" id="WOWK01000050">
    <property type="protein sequence ID" value="KAF0323688.1"/>
    <property type="molecule type" value="Genomic_DNA"/>
</dbReference>
<organism evidence="2 3">
    <name type="scientific">Colletotrichum asianum</name>
    <dbReference type="NCBI Taxonomy" id="702518"/>
    <lineage>
        <taxon>Eukaryota</taxon>
        <taxon>Fungi</taxon>
        <taxon>Dikarya</taxon>
        <taxon>Ascomycota</taxon>
        <taxon>Pezizomycotina</taxon>
        <taxon>Sordariomycetes</taxon>
        <taxon>Hypocreomycetidae</taxon>
        <taxon>Glomerellales</taxon>
        <taxon>Glomerellaceae</taxon>
        <taxon>Colletotrichum</taxon>
        <taxon>Colletotrichum gloeosporioides species complex</taxon>
    </lineage>
</organism>
<dbReference type="AlphaFoldDB" id="A0A8H3WFR0"/>
<evidence type="ECO:0000313" key="2">
    <source>
        <dbReference type="EMBL" id="KAF0323688.1"/>
    </source>
</evidence>
<evidence type="ECO:0000256" key="1">
    <source>
        <dbReference type="SAM" id="MobiDB-lite"/>
    </source>
</evidence>
<name>A0A8H3WFR0_9PEZI</name>
<gene>
    <name evidence="2" type="ORF">GQ607_009134</name>
</gene>